<keyword evidence="8" id="KW-0805">Transcription regulation</keyword>
<accession>A0AAV6VBW1</accession>
<dbReference type="SUPFAM" id="SSF47762">
    <property type="entry name" value="PAH2 domain"/>
    <property type="match status" value="3"/>
</dbReference>
<evidence type="ECO:0000256" key="3">
    <source>
        <dbReference type="ARBA" id="ARBA00022499"/>
    </source>
</evidence>
<dbReference type="EMBL" id="JAFNEN010000128">
    <property type="protein sequence ID" value="KAG8193143.1"/>
    <property type="molecule type" value="Genomic_DNA"/>
</dbReference>
<dbReference type="InterPro" id="IPR036600">
    <property type="entry name" value="PAH_sf"/>
</dbReference>
<feature type="compositionally biased region" description="Low complexity" evidence="19">
    <location>
        <begin position="323"/>
        <end position="334"/>
    </location>
</feature>
<comment type="function">
    <text evidence="13">Acts as a transcriptional repressor. Corepressor for REST. Interacts with MXI1 to repress MYC responsive genes and antagonize MYC oncogenic activities. Also interacts with MXD1-MAX heterodimers to repress transcription by tethering SIN3A to DNA. Acts cooperatively with OGT to repress transcription in parallel with histone deacetylation. Involved in the control of the circadian rhythms. Required for the transcriptional repression of circadian target genes, such as PER1, mediated by the large PER complex through histone deacetylation. Cooperates with FOXK1 to regulate cell cycle progression probably by repressing cell cycle inhibitor genes expression. Required for cortical neuron differentiation and callosal axon elongation.</text>
</comment>
<dbReference type="Pfam" id="PF08295">
    <property type="entry name" value="Sin3_corepress"/>
    <property type="match status" value="1"/>
</dbReference>
<feature type="region of interest" description="Disordered" evidence="19">
    <location>
        <begin position="957"/>
        <end position="985"/>
    </location>
</feature>
<reference evidence="22 23" key="1">
    <citation type="journal article" date="2022" name="Nat. Ecol. Evol.">
        <title>A masculinizing supergene underlies an exaggerated male reproductive morph in a spider.</title>
        <authorList>
            <person name="Hendrickx F."/>
            <person name="De Corte Z."/>
            <person name="Sonet G."/>
            <person name="Van Belleghem S.M."/>
            <person name="Kostlbacher S."/>
            <person name="Vangestel C."/>
        </authorList>
    </citation>
    <scope>NUCLEOTIDE SEQUENCE [LARGE SCALE GENOMIC DNA]</scope>
    <source>
        <strain evidence="22">W744_W776</strain>
    </source>
</reference>
<dbReference type="InterPro" id="IPR003822">
    <property type="entry name" value="PAH"/>
</dbReference>
<dbReference type="GO" id="GO:0003714">
    <property type="term" value="F:transcription corepressor activity"/>
    <property type="evidence" value="ECO:0007669"/>
    <property type="project" value="InterPro"/>
</dbReference>
<feature type="signal peptide" evidence="20">
    <location>
        <begin position="1"/>
        <end position="20"/>
    </location>
</feature>
<feature type="region of interest" description="Disordered" evidence="19">
    <location>
        <begin position="94"/>
        <end position="125"/>
    </location>
</feature>
<evidence type="ECO:0000256" key="11">
    <source>
        <dbReference type="ARBA" id="ARBA00023163"/>
    </source>
</evidence>
<name>A0AAV6VBW1_9ARAC</name>
<dbReference type="FunFam" id="1.20.1160.11:FF:000004">
    <property type="entry name" value="Paired amphipathic helix protein Sin3a"/>
    <property type="match status" value="1"/>
</dbReference>
<feature type="region of interest" description="Disordered" evidence="19">
    <location>
        <begin position="1001"/>
        <end position="1028"/>
    </location>
</feature>
<evidence type="ECO:0000256" key="2">
    <source>
        <dbReference type="ARBA" id="ARBA00022491"/>
    </source>
</evidence>
<dbReference type="GO" id="GO:0000122">
    <property type="term" value="P:negative regulation of transcription by RNA polymerase II"/>
    <property type="evidence" value="ECO:0007669"/>
    <property type="project" value="TreeGrafter"/>
</dbReference>
<keyword evidence="23" id="KW-1185">Reference proteome</keyword>
<keyword evidence="11" id="KW-0804">Transcription</keyword>
<comment type="subcellular location">
    <subcellularLocation>
        <location evidence="1">Nucleus</location>
        <location evidence="1">Nucleolus</location>
    </subcellularLocation>
</comment>
<dbReference type="GO" id="GO:0048511">
    <property type="term" value="P:rhythmic process"/>
    <property type="evidence" value="ECO:0007669"/>
    <property type="project" value="UniProtKB-KW"/>
</dbReference>
<evidence type="ECO:0000256" key="15">
    <source>
        <dbReference type="ARBA" id="ARBA00068512"/>
    </source>
</evidence>
<feature type="region of interest" description="Disordered" evidence="19">
    <location>
        <begin position="1333"/>
        <end position="1352"/>
    </location>
</feature>
<dbReference type="Gene3D" id="1.20.1160.11">
    <property type="entry name" value="Paired amphipathic helix"/>
    <property type="match status" value="3"/>
</dbReference>
<feature type="compositionally biased region" description="Low complexity" evidence="19">
    <location>
        <begin position="109"/>
        <end position="118"/>
    </location>
</feature>
<keyword evidence="12 18" id="KW-0539">Nucleus</keyword>
<dbReference type="GO" id="GO:0061629">
    <property type="term" value="F:RNA polymerase II-specific DNA-binding transcription factor binding"/>
    <property type="evidence" value="ECO:0007669"/>
    <property type="project" value="UniProtKB-ARBA"/>
</dbReference>
<evidence type="ECO:0000256" key="20">
    <source>
        <dbReference type="SAM" id="SignalP"/>
    </source>
</evidence>
<evidence type="ECO:0000313" key="22">
    <source>
        <dbReference type="EMBL" id="KAG8193143.1"/>
    </source>
</evidence>
<keyword evidence="7" id="KW-0007">Acetylation</keyword>
<dbReference type="PANTHER" id="PTHR12346:SF0">
    <property type="entry name" value="SIN3A, ISOFORM G"/>
    <property type="match status" value="1"/>
</dbReference>
<feature type="region of interest" description="Disordered" evidence="19">
    <location>
        <begin position="527"/>
        <end position="566"/>
    </location>
</feature>
<gene>
    <name evidence="22" type="ORF">JTE90_006975</name>
</gene>
<keyword evidence="3" id="KW-1017">Isopeptide bond</keyword>
<evidence type="ECO:0000256" key="6">
    <source>
        <dbReference type="ARBA" id="ARBA00022843"/>
    </source>
</evidence>
<evidence type="ECO:0000256" key="9">
    <source>
        <dbReference type="ARBA" id="ARBA00023054"/>
    </source>
</evidence>
<feature type="region of interest" description="Disordered" evidence="19">
    <location>
        <begin position="309"/>
        <end position="410"/>
    </location>
</feature>
<dbReference type="GO" id="GO:0070822">
    <property type="term" value="C:Sin3-type complex"/>
    <property type="evidence" value="ECO:0007669"/>
    <property type="project" value="TreeGrafter"/>
</dbReference>
<feature type="compositionally biased region" description="Low complexity" evidence="19">
    <location>
        <begin position="1015"/>
        <end position="1028"/>
    </location>
</feature>
<dbReference type="SMART" id="SM00761">
    <property type="entry name" value="HDAC_interact"/>
    <property type="match status" value="1"/>
</dbReference>
<comment type="subunit">
    <text evidence="14">Interacts with ARID4B, BRMS1L, HCFC1, HDAC1, HDAC2, MXI1, SAP30L, SAP130, SFPQ and TOPORS. Interacts with OGT (via TPRs 1-6); the interaction mediates transcriptional repression in parallel with histone deacetylase. Interacts with BAZ2A, MXD1, MXD3, MXD4, MBD2, DACH1, NCOR1, NR4A2, REST, RLIM, SAP30, SETDB1, SMYD2, and SUDS3. Interacts with PHF12 in a complex composed of HDAC1, PHF12 and SAP30. Interacts with TET1; the interaction recruits SIN3A to gene promoters. The large PER complex involved in the histone deacetylation is composed of at least HDAC1, PER2, SFPQ and SIN3A. Interacts with KLF11. Interacts with PPHLN1. Found in a complex with YY1, GON4L and HDAC1. Interacts (via PAH2) with FOXK1. Interacts with FOXK2. Found in a complex composed of at least SINHCAF, SIN3A, HDAC1, SAP30, RBBP4, OGT and TET1. Interacts with SINHCAF. Interacts with SPHK2.</text>
</comment>
<dbReference type="FunFam" id="1.20.1160.11:FF:000002">
    <property type="entry name" value="Paired amphipathic helix protein SIN3"/>
    <property type="match status" value="1"/>
</dbReference>
<evidence type="ECO:0000256" key="17">
    <source>
        <dbReference type="ARBA" id="ARBA00081271"/>
    </source>
</evidence>
<evidence type="ECO:0000256" key="12">
    <source>
        <dbReference type="ARBA" id="ARBA00023242"/>
    </source>
</evidence>
<protein>
    <recommendedName>
        <fullName evidence="15">Paired amphipathic helix protein Sin3a</fullName>
    </recommendedName>
    <alternativeName>
        <fullName evidence="16">Histone deacetylase complex subunit Sin3a</fullName>
    </alternativeName>
    <alternativeName>
        <fullName evidence="17">Transcriptional corepressor Sin3a</fullName>
    </alternativeName>
</protein>
<organism evidence="22 23">
    <name type="scientific">Oedothorax gibbosus</name>
    <dbReference type="NCBI Taxonomy" id="931172"/>
    <lineage>
        <taxon>Eukaryota</taxon>
        <taxon>Metazoa</taxon>
        <taxon>Ecdysozoa</taxon>
        <taxon>Arthropoda</taxon>
        <taxon>Chelicerata</taxon>
        <taxon>Arachnida</taxon>
        <taxon>Araneae</taxon>
        <taxon>Araneomorphae</taxon>
        <taxon>Entelegynae</taxon>
        <taxon>Araneoidea</taxon>
        <taxon>Linyphiidae</taxon>
        <taxon>Erigoninae</taxon>
        <taxon>Oedothorax</taxon>
    </lineage>
</organism>
<keyword evidence="5" id="KW-0677">Repeat</keyword>
<evidence type="ECO:0000256" key="4">
    <source>
        <dbReference type="ARBA" id="ARBA00022553"/>
    </source>
</evidence>
<dbReference type="GO" id="GO:0005730">
    <property type="term" value="C:nucleolus"/>
    <property type="evidence" value="ECO:0007669"/>
    <property type="project" value="UniProtKB-SubCell"/>
</dbReference>
<evidence type="ECO:0000256" key="5">
    <source>
        <dbReference type="ARBA" id="ARBA00022737"/>
    </source>
</evidence>
<proteinExistence type="predicted"/>
<evidence type="ECO:0000256" key="19">
    <source>
        <dbReference type="SAM" id="MobiDB-lite"/>
    </source>
</evidence>
<feature type="compositionally biased region" description="Polar residues" evidence="19">
    <location>
        <begin position="309"/>
        <end position="322"/>
    </location>
</feature>
<evidence type="ECO:0000259" key="21">
    <source>
        <dbReference type="SMART" id="SM00761"/>
    </source>
</evidence>
<feature type="compositionally biased region" description="Acidic residues" evidence="19">
    <location>
        <begin position="963"/>
        <end position="979"/>
    </location>
</feature>
<evidence type="ECO:0000256" key="10">
    <source>
        <dbReference type="ARBA" id="ARBA00023108"/>
    </source>
</evidence>
<dbReference type="PROSITE" id="PS51477">
    <property type="entry name" value="PAH"/>
    <property type="match status" value="3"/>
</dbReference>
<evidence type="ECO:0000256" key="18">
    <source>
        <dbReference type="PROSITE-ProRule" id="PRU00810"/>
    </source>
</evidence>
<feature type="compositionally biased region" description="Low complexity" evidence="19">
    <location>
        <begin position="382"/>
        <end position="404"/>
    </location>
</feature>
<keyword evidence="9" id="KW-0175">Coiled coil</keyword>
<evidence type="ECO:0000256" key="13">
    <source>
        <dbReference type="ARBA" id="ARBA00056268"/>
    </source>
</evidence>
<dbReference type="Pfam" id="PF02671">
    <property type="entry name" value="PAH"/>
    <property type="match status" value="3"/>
</dbReference>
<keyword evidence="20" id="KW-0732">Signal</keyword>
<dbReference type="InterPro" id="IPR039774">
    <property type="entry name" value="Sin3-like"/>
</dbReference>
<keyword evidence="6" id="KW-0832">Ubl conjugation</keyword>
<evidence type="ECO:0000256" key="7">
    <source>
        <dbReference type="ARBA" id="ARBA00022990"/>
    </source>
</evidence>
<feature type="region of interest" description="Disordered" evidence="19">
    <location>
        <begin position="170"/>
        <end position="193"/>
    </location>
</feature>
<keyword evidence="2" id="KW-0678">Repressor</keyword>
<evidence type="ECO:0000256" key="8">
    <source>
        <dbReference type="ARBA" id="ARBA00023015"/>
    </source>
</evidence>
<evidence type="ECO:0000256" key="1">
    <source>
        <dbReference type="ARBA" id="ARBA00004604"/>
    </source>
</evidence>
<feature type="compositionally biased region" description="Basic and acidic residues" evidence="19">
    <location>
        <begin position="1003"/>
        <end position="1014"/>
    </location>
</feature>
<keyword evidence="10" id="KW-0090">Biological rhythms</keyword>
<evidence type="ECO:0000256" key="14">
    <source>
        <dbReference type="ARBA" id="ARBA00061761"/>
    </source>
</evidence>
<sequence length="1458" mass="165571">MISDIVMSVLCLILSFGIQSSSVMLDRVESCFALRILFKCQLLFSQEKMRRHLDDHPSLNSFSGLFNSSSNNHNSTPPSNSRVLDVRNLNSHVNSAGQFHPSRTPPASPVNSVANNANKPPPSRQPLALIQETVHAVGDTGNNSEMQSGIQFSIPSGYQARVAAATTLSQGNLGHSQPPSTVHHSLSAQTQAHSNTQIVHPIQANSQPQAHAAQMQGHHQMQFQRLKVEDALSYLDQVKYKFGSQPQVYNDFLDIMKEFKSQSIDTPGVIQRVSNLFRGHPELIVGFNTFLPPGYRIEVQPNEQVQVSIPGSNIAGTGPTSLTIHPTGPPTATHHPPPTQPPSTNHNQHSTGALPLNAKNLGPLTNNQSHGNSQQHPYNQTSPPHSGSVSPPSTNNSPPGTNANQQSSSQPVEFNHAINYVNKIKNRFQGQPDIYKQFLEILHTYQKEQRNIKDGVHSAGKPLTEGEVYAQVAKLFQNQEDLLQEFGQFLPDANGAANALVGLFHPQTPMTIKAERDIKQEPNSVVKKPTLPVKPSSMPLGSQGKQMQAMKRPPTSTPSPPIKKPRMTSLKDVTLSEAGKYGTLNEYGFFDKVRKALKSPEVYDNFLRCLIIYNQELISKNDLVFVVTPFLQKYAELFKWFKDFVGYKETNNCEIVPKKIETQEQTRIGDFATEIDYASCVKYGASYRAVPRNYVQPKCSGRSTLPLCKEVLNDTWVSFPSWSEDSTFVSSRKTQFEEYIYRCEDERFELDVVLETNVSTIRILEGELTKINRMSSEEKARYRLDDTLGGSSAVIQQRAIRRVYGDKANDIIEGLKKNPVSAVPIVLKRLKLKDEEWRKAQKCFNKIWREQNEKYYLKSLDHQGINFKQNDVKFLRSKSILNEIETAYEERHEQADDGVADIPVGPHIVIHYKNRDVFKDAANLTIHHVKRQTGIHKEDKEKIKQLMRQFFPDFFSVPRGELSDDEGDKDEDMETEDGNESPKTSVYRDLMTLNLACGNHQPFKREKATQEKTSSDPTTSTPNTENSLSDESYTLMFVNNNWYIFFRLHCILCERLQKLWERSQTLIQEELRDQEERKQSTALALRLKPRNQLDVEVYYPAFLDMVKNVLDGNLEGGQYEDSLRDMFGIHAYLGFTLDKVIQNMVRQLQHIVGDENCTQWTSLYLEETKNKATGGTCATSSQRFAPELAYQKKAEQMSDENLYKIVMYKEEGKMTIELLDTDSDASEDQSGSNKWNAFVRKYTCEESLANQVKEQLMKSPIFLPRQINNWWSHAKSLSAEEDKDLALRRSIQEEIDDSKIDLSRLEDGGAGEAVKGLVGLNARAKIHAEQRMQELTNPTSEENNGEGSGSSSTCRFNVNSYKMMWIMDSENCLYKKKCLTKAQQSHPKVSRKLNERFRNWHKRWVKRNVSDEQEKRCNDWLQGQIEDSIPTQCIRVDIPTKSPYSCYNRYRTQPKEKT</sequence>
<evidence type="ECO:0000256" key="16">
    <source>
        <dbReference type="ARBA" id="ARBA00075105"/>
    </source>
</evidence>
<dbReference type="Pfam" id="PF16879">
    <property type="entry name" value="Sin3a_C"/>
    <property type="match status" value="1"/>
</dbReference>
<dbReference type="InterPro" id="IPR031693">
    <property type="entry name" value="Sin3_C"/>
</dbReference>
<dbReference type="FunFam" id="1.20.1160.11:FF:000001">
    <property type="entry name" value="Paired amphipathic helix protein Sin3"/>
    <property type="match status" value="1"/>
</dbReference>
<keyword evidence="4" id="KW-0597">Phosphoprotein</keyword>
<feature type="chain" id="PRO_5043652900" description="Paired amphipathic helix protein Sin3a" evidence="20">
    <location>
        <begin position="21"/>
        <end position="1458"/>
    </location>
</feature>
<feature type="compositionally biased region" description="Polar residues" evidence="19">
    <location>
        <begin position="363"/>
        <end position="381"/>
    </location>
</feature>
<dbReference type="InterPro" id="IPR013194">
    <property type="entry name" value="HDAC_interact_dom"/>
</dbReference>
<feature type="domain" description="Histone deacetylase interacting" evidence="21">
    <location>
        <begin position="679"/>
        <end position="781"/>
    </location>
</feature>
<dbReference type="PANTHER" id="PTHR12346">
    <property type="entry name" value="SIN3B-RELATED"/>
    <property type="match status" value="1"/>
</dbReference>
<dbReference type="Proteomes" id="UP000827092">
    <property type="component" value="Unassembled WGS sequence"/>
</dbReference>
<comment type="caution">
    <text evidence="22">The sequence shown here is derived from an EMBL/GenBank/DDBJ whole genome shotgun (WGS) entry which is preliminary data.</text>
</comment>
<evidence type="ECO:0000313" key="23">
    <source>
        <dbReference type="Proteomes" id="UP000827092"/>
    </source>
</evidence>